<evidence type="ECO:0000313" key="2">
    <source>
        <dbReference type="Proteomes" id="UP000054721"/>
    </source>
</evidence>
<sequence length="64" mass="7386">MKLNAKITPNDANFILNTNLSVRYSMKEEKDDFGELAKIALTKKKRVKKKKKKKRHSPTALTLI</sequence>
<evidence type="ECO:0000313" key="1">
    <source>
        <dbReference type="EMBL" id="KRZ58987.1"/>
    </source>
</evidence>
<dbReference type="AlphaFoldDB" id="A0A0V1LHM7"/>
<name>A0A0V1LHM7_9BILA</name>
<keyword evidence="2" id="KW-1185">Reference proteome</keyword>
<dbReference type="Proteomes" id="UP000054721">
    <property type="component" value="Unassembled WGS sequence"/>
</dbReference>
<protein>
    <submittedName>
        <fullName evidence="1">Uncharacterized protein</fullName>
    </submittedName>
</protein>
<accession>A0A0V1LHM7</accession>
<comment type="caution">
    <text evidence="1">The sequence shown here is derived from an EMBL/GenBank/DDBJ whole genome shotgun (WGS) entry which is preliminary data.</text>
</comment>
<organism evidence="1 2">
    <name type="scientific">Trichinella nativa</name>
    <dbReference type="NCBI Taxonomy" id="6335"/>
    <lineage>
        <taxon>Eukaryota</taxon>
        <taxon>Metazoa</taxon>
        <taxon>Ecdysozoa</taxon>
        <taxon>Nematoda</taxon>
        <taxon>Enoplea</taxon>
        <taxon>Dorylaimia</taxon>
        <taxon>Trichinellida</taxon>
        <taxon>Trichinellidae</taxon>
        <taxon>Trichinella</taxon>
    </lineage>
</organism>
<gene>
    <name evidence="1" type="ORF">T02_3657</name>
</gene>
<reference evidence="1 2" key="1">
    <citation type="submission" date="2015-05" db="EMBL/GenBank/DDBJ databases">
        <title>Evolution of Trichinella species and genotypes.</title>
        <authorList>
            <person name="Korhonen P.K."/>
            <person name="Edoardo P."/>
            <person name="Giuseppe L.R."/>
            <person name="Gasser R.B."/>
        </authorList>
    </citation>
    <scope>NUCLEOTIDE SEQUENCE [LARGE SCALE GENOMIC DNA]</scope>
    <source>
        <strain evidence="1">ISS10</strain>
    </source>
</reference>
<proteinExistence type="predicted"/>
<dbReference type="EMBL" id="JYDW01000049">
    <property type="protein sequence ID" value="KRZ58987.1"/>
    <property type="molecule type" value="Genomic_DNA"/>
</dbReference>